<protein>
    <submittedName>
        <fullName evidence="1">Uncharacterized protein</fullName>
    </submittedName>
</protein>
<dbReference type="AlphaFoldDB" id="A0A0A9BT69"/>
<accession>A0A0A9BT69</accession>
<organism evidence="1">
    <name type="scientific">Arundo donax</name>
    <name type="common">Giant reed</name>
    <name type="synonym">Donax arundinaceus</name>
    <dbReference type="NCBI Taxonomy" id="35708"/>
    <lineage>
        <taxon>Eukaryota</taxon>
        <taxon>Viridiplantae</taxon>
        <taxon>Streptophyta</taxon>
        <taxon>Embryophyta</taxon>
        <taxon>Tracheophyta</taxon>
        <taxon>Spermatophyta</taxon>
        <taxon>Magnoliopsida</taxon>
        <taxon>Liliopsida</taxon>
        <taxon>Poales</taxon>
        <taxon>Poaceae</taxon>
        <taxon>PACMAD clade</taxon>
        <taxon>Arundinoideae</taxon>
        <taxon>Arundineae</taxon>
        <taxon>Arundo</taxon>
    </lineage>
</organism>
<reference evidence="1" key="2">
    <citation type="journal article" date="2015" name="Data Brief">
        <title>Shoot transcriptome of the giant reed, Arundo donax.</title>
        <authorList>
            <person name="Barrero R.A."/>
            <person name="Guerrero F.D."/>
            <person name="Moolhuijzen P."/>
            <person name="Goolsby J.A."/>
            <person name="Tidwell J."/>
            <person name="Bellgard S.E."/>
            <person name="Bellgard M.I."/>
        </authorList>
    </citation>
    <scope>NUCLEOTIDE SEQUENCE</scope>
    <source>
        <tissue evidence="1">Shoot tissue taken approximately 20 cm above the soil surface</tissue>
    </source>
</reference>
<dbReference type="EMBL" id="GBRH01230671">
    <property type="protein sequence ID" value="JAD67224.1"/>
    <property type="molecule type" value="Transcribed_RNA"/>
</dbReference>
<sequence>MLGIHITGYMNAPRHSIAIK</sequence>
<reference evidence="1" key="1">
    <citation type="submission" date="2014-09" db="EMBL/GenBank/DDBJ databases">
        <authorList>
            <person name="Magalhaes I.L.F."/>
            <person name="Oliveira U."/>
            <person name="Santos F.R."/>
            <person name="Vidigal T.H.D.A."/>
            <person name="Brescovit A.D."/>
            <person name="Santos A.J."/>
        </authorList>
    </citation>
    <scope>NUCLEOTIDE SEQUENCE</scope>
    <source>
        <tissue evidence="1">Shoot tissue taken approximately 20 cm above the soil surface</tissue>
    </source>
</reference>
<evidence type="ECO:0000313" key="1">
    <source>
        <dbReference type="EMBL" id="JAD67224.1"/>
    </source>
</evidence>
<proteinExistence type="predicted"/>
<name>A0A0A9BT69_ARUDO</name>